<keyword evidence="2" id="KW-0285">Flavoprotein</keyword>
<keyword evidence="7" id="KW-1185">Reference proteome</keyword>
<keyword evidence="5" id="KW-0560">Oxidoreductase</keyword>
<dbReference type="Gene3D" id="3.50.50.60">
    <property type="entry name" value="FAD/NAD(P)-binding domain"/>
    <property type="match status" value="2"/>
</dbReference>
<dbReference type="AlphaFoldDB" id="A0A9P4WJJ4"/>
<sequence>MGSSTAIKAVAVIGAGPSGLSAVKALDEEKVFDTIRVFERRDRVGGTWLYDASPDTVNSALVTPQRNAVPSQLPIFEAPAPEDTTSRTGLYQYLDSNVGAAVMEFTYASIPKINSALSVRRFGHANPTRPWRVVADYLEDIFAKFLHLVSFNTTVECVRKIRETDKWDITLRQSGVCSKGRSLNYWWTESFDAVIVATGHYSVPYIPKIPGIEEWYKRWPERLQHSKQFRSRDAYVDKSVVVVGGSVSASDFILDTYTSVGGPLILVQRGENANPALDNVWKLPGVTKKPTISRFTLDHGGTVEFSDGSWVSGPDVDVVYFATGYRLSYPFLDPDPVTQQNRLSGFYQHTFNIADPSLAVVGQIRAALSFRAYEYQAVAVARILAGRGNLPSKAVQEKWEIERVRRLGPTHIFHTIAPDFEEYFESLRAIAGPPAEGSEAYELPHWEDEWAKKGFRVLELKDEYVKRIREREILSAKL</sequence>
<dbReference type="Pfam" id="PF13450">
    <property type="entry name" value="NAD_binding_8"/>
    <property type="match status" value="1"/>
</dbReference>
<evidence type="ECO:0000256" key="5">
    <source>
        <dbReference type="ARBA" id="ARBA00023002"/>
    </source>
</evidence>
<evidence type="ECO:0000313" key="7">
    <source>
        <dbReference type="Proteomes" id="UP000758155"/>
    </source>
</evidence>
<keyword evidence="4" id="KW-0521">NADP</keyword>
<organism evidence="6 7">
    <name type="scientific">Didymella heteroderae</name>
    <dbReference type="NCBI Taxonomy" id="1769908"/>
    <lineage>
        <taxon>Eukaryota</taxon>
        <taxon>Fungi</taxon>
        <taxon>Dikarya</taxon>
        <taxon>Ascomycota</taxon>
        <taxon>Pezizomycotina</taxon>
        <taxon>Dothideomycetes</taxon>
        <taxon>Pleosporomycetidae</taxon>
        <taxon>Pleosporales</taxon>
        <taxon>Pleosporineae</taxon>
        <taxon>Didymellaceae</taxon>
        <taxon>Didymella</taxon>
    </lineage>
</organism>
<reference evidence="6" key="1">
    <citation type="submission" date="2019-04" db="EMBL/GenBank/DDBJ databases">
        <title>Sequencing of skin fungus with MAO and IRED activity.</title>
        <authorList>
            <person name="Marsaioli A.J."/>
            <person name="Bonatto J.M.C."/>
            <person name="Reis Junior O."/>
        </authorList>
    </citation>
    <scope>NUCLEOTIDE SEQUENCE</scope>
    <source>
        <strain evidence="6">28M1</strain>
    </source>
</reference>
<evidence type="ECO:0000256" key="3">
    <source>
        <dbReference type="ARBA" id="ARBA00022827"/>
    </source>
</evidence>
<dbReference type="Proteomes" id="UP000758155">
    <property type="component" value="Unassembled WGS sequence"/>
</dbReference>
<dbReference type="InterPro" id="IPR036188">
    <property type="entry name" value="FAD/NAD-bd_sf"/>
</dbReference>
<name>A0A9P4WJJ4_9PLEO</name>
<dbReference type="InterPro" id="IPR000960">
    <property type="entry name" value="Flavin_mOase"/>
</dbReference>
<protein>
    <recommendedName>
        <fullName evidence="8">Dimethylaniline monooxygenase</fullName>
    </recommendedName>
</protein>
<evidence type="ECO:0000313" key="6">
    <source>
        <dbReference type="EMBL" id="KAF3033978.1"/>
    </source>
</evidence>
<dbReference type="SUPFAM" id="SSF51905">
    <property type="entry name" value="FAD/NAD(P)-binding domain"/>
    <property type="match status" value="2"/>
</dbReference>
<dbReference type="EMBL" id="SWKV01000073">
    <property type="protein sequence ID" value="KAF3033978.1"/>
    <property type="molecule type" value="Genomic_DNA"/>
</dbReference>
<dbReference type="OrthoDB" id="66881at2759"/>
<dbReference type="Pfam" id="PF00743">
    <property type="entry name" value="FMO-like"/>
    <property type="match status" value="2"/>
</dbReference>
<comment type="caution">
    <text evidence="6">The sequence shown here is derived from an EMBL/GenBank/DDBJ whole genome shotgun (WGS) entry which is preliminary data.</text>
</comment>
<dbReference type="GO" id="GO:0004499">
    <property type="term" value="F:N,N-dimethylaniline monooxygenase activity"/>
    <property type="evidence" value="ECO:0007669"/>
    <property type="project" value="InterPro"/>
</dbReference>
<dbReference type="InterPro" id="IPR050346">
    <property type="entry name" value="FMO-like"/>
</dbReference>
<dbReference type="PRINTS" id="PR00370">
    <property type="entry name" value="FMOXYGENASE"/>
</dbReference>
<dbReference type="GO" id="GO:0050661">
    <property type="term" value="F:NADP binding"/>
    <property type="evidence" value="ECO:0007669"/>
    <property type="project" value="InterPro"/>
</dbReference>
<accession>A0A9P4WJJ4</accession>
<dbReference type="PIRSF" id="PIRSF000332">
    <property type="entry name" value="FMO"/>
    <property type="match status" value="1"/>
</dbReference>
<proteinExistence type="inferred from homology"/>
<keyword evidence="3" id="KW-0274">FAD</keyword>
<dbReference type="InterPro" id="IPR020946">
    <property type="entry name" value="Flavin_mOase-like"/>
</dbReference>
<evidence type="ECO:0000256" key="2">
    <source>
        <dbReference type="ARBA" id="ARBA00022630"/>
    </source>
</evidence>
<evidence type="ECO:0008006" key="8">
    <source>
        <dbReference type="Google" id="ProtNLM"/>
    </source>
</evidence>
<dbReference type="PANTHER" id="PTHR23023">
    <property type="entry name" value="DIMETHYLANILINE MONOOXYGENASE"/>
    <property type="match status" value="1"/>
</dbReference>
<gene>
    <name evidence="6" type="ORF">E8E12_004731</name>
</gene>
<dbReference type="GO" id="GO:0050660">
    <property type="term" value="F:flavin adenine dinucleotide binding"/>
    <property type="evidence" value="ECO:0007669"/>
    <property type="project" value="InterPro"/>
</dbReference>
<comment type="similarity">
    <text evidence="1">Belongs to the FMO family.</text>
</comment>
<evidence type="ECO:0000256" key="4">
    <source>
        <dbReference type="ARBA" id="ARBA00022857"/>
    </source>
</evidence>
<evidence type="ECO:0000256" key="1">
    <source>
        <dbReference type="ARBA" id="ARBA00009183"/>
    </source>
</evidence>